<feature type="chain" id="PRO_5042603455" evidence="8">
    <location>
        <begin position="20"/>
        <end position="244"/>
    </location>
</feature>
<evidence type="ECO:0000256" key="1">
    <source>
        <dbReference type="ARBA" id="ARBA00004752"/>
    </source>
</evidence>
<evidence type="ECO:0000256" key="6">
    <source>
        <dbReference type="ARBA" id="ARBA00023316"/>
    </source>
</evidence>
<feature type="active site" description="Nucleophile" evidence="7">
    <location>
        <position position="161"/>
    </location>
</feature>
<evidence type="ECO:0000256" key="4">
    <source>
        <dbReference type="ARBA" id="ARBA00022960"/>
    </source>
</evidence>
<accession>A0AAJ6B7K6</accession>
<name>A0AAJ6B7K6_9SPHI</name>
<dbReference type="GO" id="GO:0004180">
    <property type="term" value="F:carboxypeptidase activity"/>
    <property type="evidence" value="ECO:0007669"/>
    <property type="project" value="UniProtKB-ARBA"/>
</dbReference>
<feature type="active site" description="Proton donor/acceptor" evidence="7">
    <location>
        <position position="153"/>
    </location>
</feature>
<gene>
    <name evidence="10" type="ORF">P0Y49_02150</name>
</gene>
<dbReference type="Proteomes" id="UP001214530">
    <property type="component" value="Chromosome"/>
</dbReference>
<evidence type="ECO:0000256" key="5">
    <source>
        <dbReference type="ARBA" id="ARBA00022984"/>
    </source>
</evidence>
<dbReference type="InterPro" id="IPR038063">
    <property type="entry name" value="Transpep_catalytic_dom"/>
</dbReference>
<evidence type="ECO:0000313" key="10">
    <source>
        <dbReference type="EMBL" id="WEK19954.1"/>
    </source>
</evidence>
<protein>
    <submittedName>
        <fullName evidence="10">L,D-transpeptidase family protein</fullName>
    </submittedName>
</protein>
<evidence type="ECO:0000259" key="9">
    <source>
        <dbReference type="PROSITE" id="PS52029"/>
    </source>
</evidence>
<dbReference type="GO" id="GO:0008360">
    <property type="term" value="P:regulation of cell shape"/>
    <property type="evidence" value="ECO:0007669"/>
    <property type="project" value="UniProtKB-UniRule"/>
</dbReference>
<comment type="pathway">
    <text evidence="1 7">Cell wall biogenesis; peptidoglycan biosynthesis.</text>
</comment>
<sequence length="244" mass="28231">MKTYFKLILLLSITSPVFAQSGFKTHQLTFERVKTAYDEKWDSLQRELRQTGIKGSFNLYLAAYKSEGKLELWLQSGNEKRYKLFKTYDFCAHSGILGPKIKEGDLQTPEGFYYINVFNPESKFHLSLGVNYPNKIDLLRSGQEKPGGDIYIHGNCVTVGCIPLTDEKIKEIYVLTVEAKNGGQLEIPVHIFPFKMTHKNLKKYLVQFPAQKAFWKNLQPGYAYFERHNVPPNVVLQEDKYLFK</sequence>
<keyword evidence="5 7" id="KW-0573">Peptidoglycan synthesis</keyword>
<evidence type="ECO:0000256" key="7">
    <source>
        <dbReference type="PROSITE-ProRule" id="PRU01373"/>
    </source>
</evidence>
<comment type="similarity">
    <text evidence="2">Belongs to the YkuD family.</text>
</comment>
<evidence type="ECO:0000256" key="8">
    <source>
        <dbReference type="SAM" id="SignalP"/>
    </source>
</evidence>
<evidence type="ECO:0000256" key="2">
    <source>
        <dbReference type="ARBA" id="ARBA00005992"/>
    </source>
</evidence>
<proteinExistence type="inferred from homology"/>
<dbReference type="PROSITE" id="PS52029">
    <property type="entry name" value="LD_TPASE"/>
    <property type="match status" value="1"/>
</dbReference>
<keyword evidence="6 7" id="KW-0961">Cell wall biogenesis/degradation</keyword>
<evidence type="ECO:0000256" key="3">
    <source>
        <dbReference type="ARBA" id="ARBA00022679"/>
    </source>
</evidence>
<evidence type="ECO:0000313" key="11">
    <source>
        <dbReference type="Proteomes" id="UP001214530"/>
    </source>
</evidence>
<dbReference type="PANTHER" id="PTHR36699:SF1">
    <property type="entry name" value="L,D-TRANSPEPTIDASE YAFK-RELATED"/>
    <property type="match status" value="1"/>
</dbReference>
<organism evidence="10 11">
    <name type="scientific">Candidatus Pedobacter colombiensis</name>
    <dbReference type="NCBI Taxonomy" id="3121371"/>
    <lineage>
        <taxon>Bacteria</taxon>
        <taxon>Pseudomonadati</taxon>
        <taxon>Bacteroidota</taxon>
        <taxon>Sphingobacteriia</taxon>
        <taxon>Sphingobacteriales</taxon>
        <taxon>Sphingobacteriaceae</taxon>
        <taxon>Pedobacter</taxon>
    </lineage>
</organism>
<feature type="signal peptide" evidence="8">
    <location>
        <begin position="1"/>
        <end position="19"/>
    </location>
</feature>
<dbReference type="SUPFAM" id="SSF141523">
    <property type="entry name" value="L,D-transpeptidase catalytic domain-like"/>
    <property type="match status" value="1"/>
</dbReference>
<dbReference type="InterPro" id="IPR005490">
    <property type="entry name" value="LD_TPept_cat_dom"/>
</dbReference>
<dbReference type="GO" id="GO:0009252">
    <property type="term" value="P:peptidoglycan biosynthetic process"/>
    <property type="evidence" value="ECO:0007669"/>
    <property type="project" value="UniProtKB-KW"/>
</dbReference>
<dbReference type="GO" id="GO:0071555">
    <property type="term" value="P:cell wall organization"/>
    <property type="evidence" value="ECO:0007669"/>
    <property type="project" value="UniProtKB-UniRule"/>
</dbReference>
<dbReference type="Pfam" id="PF03734">
    <property type="entry name" value="YkuD"/>
    <property type="match status" value="1"/>
</dbReference>
<feature type="domain" description="L,D-TPase catalytic" evidence="9">
    <location>
        <begin position="59"/>
        <end position="192"/>
    </location>
</feature>
<keyword evidence="3" id="KW-0808">Transferase</keyword>
<dbReference type="PANTHER" id="PTHR36699">
    <property type="entry name" value="LD-TRANSPEPTIDASE"/>
    <property type="match status" value="1"/>
</dbReference>
<dbReference type="GO" id="GO:0016740">
    <property type="term" value="F:transferase activity"/>
    <property type="evidence" value="ECO:0007669"/>
    <property type="project" value="UniProtKB-KW"/>
</dbReference>
<dbReference type="EMBL" id="CP119313">
    <property type="protein sequence ID" value="WEK19954.1"/>
    <property type="molecule type" value="Genomic_DNA"/>
</dbReference>
<keyword evidence="8" id="KW-0732">Signal</keyword>
<reference evidence="10" key="1">
    <citation type="submission" date="2023-03" db="EMBL/GenBank/DDBJ databases">
        <title>Andean soil-derived lignocellulolytic bacterial consortium as a source of novel taxa and putative plastic-active enzymes.</title>
        <authorList>
            <person name="Diaz-Garcia L."/>
            <person name="Chuvochina M."/>
            <person name="Feuerriegel G."/>
            <person name="Bunk B."/>
            <person name="Sproer C."/>
            <person name="Streit W.R."/>
            <person name="Rodriguez L.M."/>
            <person name="Overmann J."/>
            <person name="Jimenez D.J."/>
        </authorList>
    </citation>
    <scope>NUCLEOTIDE SEQUENCE</scope>
    <source>
        <strain evidence="10">MAG 3858</strain>
    </source>
</reference>
<keyword evidence="4 7" id="KW-0133">Cell shape</keyword>
<dbReference type="AlphaFoldDB" id="A0AAJ6B7K6"/>
<dbReference type="CDD" id="cd16913">
    <property type="entry name" value="YkuD_like"/>
    <property type="match status" value="1"/>
</dbReference>